<keyword evidence="16" id="KW-0829">Tyrosine-protein kinase</keyword>
<dbReference type="InterPro" id="IPR008266">
    <property type="entry name" value="Tyr_kinase_AS"/>
</dbReference>
<dbReference type="SMART" id="SM00219">
    <property type="entry name" value="TyrKc"/>
    <property type="match status" value="1"/>
</dbReference>
<evidence type="ECO:0000313" key="31">
    <source>
        <dbReference type="EMBL" id="KAL3851754.1"/>
    </source>
</evidence>
<keyword evidence="9" id="KW-0677">Repeat</keyword>
<evidence type="ECO:0000256" key="15">
    <source>
        <dbReference type="ARBA" id="ARBA00023136"/>
    </source>
</evidence>
<keyword evidence="10 25" id="KW-0547">Nucleotide-binding</keyword>
<comment type="caution">
    <text evidence="31">The sequence shown here is derived from an EMBL/GenBank/DDBJ whole genome shotgun (WGS) entry which is preliminary data.</text>
</comment>
<keyword evidence="14 27" id="KW-1133">Transmembrane helix</keyword>
<keyword evidence="11" id="KW-0418">Kinase</keyword>
<dbReference type="SUPFAM" id="SSF56112">
    <property type="entry name" value="Protein kinase-like (PK-like)"/>
    <property type="match status" value="1"/>
</dbReference>
<organism evidence="31 32">
    <name type="scientific">Sinanodonta woodiana</name>
    <name type="common">Chinese pond mussel</name>
    <name type="synonym">Anodonta woodiana</name>
    <dbReference type="NCBI Taxonomy" id="1069815"/>
    <lineage>
        <taxon>Eukaryota</taxon>
        <taxon>Metazoa</taxon>
        <taxon>Spiralia</taxon>
        <taxon>Lophotrochozoa</taxon>
        <taxon>Mollusca</taxon>
        <taxon>Bivalvia</taxon>
        <taxon>Autobranchia</taxon>
        <taxon>Heteroconchia</taxon>
        <taxon>Palaeoheterodonta</taxon>
        <taxon>Unionida</taxon>
        <taxon>Unionoidea</taxon>
        <taxon>Unionidae</taxon>
        <taxon>Unioninae</taxon>
        <taxon>Sinanodonta</taxon>
    </lineage>
</organism>
<dbReference type="InterPro" id="IPR014756">
    <property type="entry name" value="Ig_E-set"/>
</dbReference>
<evidence type="ECO:0000256" key="24">
    <source>
        <dbReference type="PROSITE-ProRule" id="PRU00352"/>
    </source>
</evidence>
<dbReference type="Proteomes" id="UP001634394">
    <property type="component" value="Unassembled WGS sequence"/>
</dbReference>
<dbReference type="FunFam" id="1.10.510.10:FF:000554">
    <property type="entry name" value="Predicted protein"/>
    <property type="match status" value="1"/>
</dbReference>
<dbReference type="Pfam" id="PF01833">
    <property type="entry name" value="TIG"/>
    <property type="match status" value="2"/>
</dbReference>
<protein>
    <recommendedName>
        <fullName evidence="4">Hepatocyte growth factor receptor</fullName>
        <ecNumber evidence="3">2.7.10.1</ecNumber>
    </recommendedName>
    <alternativeName>
        <fullName evidence="23">HGF/SF receptor</fullName>
    </alternativeName>
    <alternativeName>
        <fullName evidence="22">Proto-oncogene c-Met</fullName>
    </alternativeName>
    <alternativeName>
        <fullName evidence="20">Scatter factor receptor</fullName>
    </alternativeName>
    <alternativeName>
        <fullName evidence="21">Tyrosine-protein kinase Met</fullName>
    </alternativeName>
</protein>
<name>A0ABD3UQG1_SINWO</name>
<evidence type="ECO:0000256" key="28">
    <source>
        <dbReference type="SAM" id="SignalP"/>
    </source>
</evidence>
<dbReference type="InterPro" id="IPR000719">
    <property type="entry name" value="Prot_kinase_dom"/>
</dbReference>
<evidence type="ECO:0000256" key="18">
    <source>
        <dbReference type="ARBA" id="ARBA00023170"/>
    </source>
</evidence>
<dbReference type="GO" id="GO:0016020">
    <property type="term" value="C:membrane"/>
    <property type="evidence" value="ECO:0007669"/>
    <property type="project" value="UniProtKB-SubCell"/>
</dbReference>
<evidence type="ECO:0000256" key="2">
    <source>
        <dbReference type="ARBA" id="ARBA00010297"/>
    </source>
</evidence>
<evidence type="ECO:0000256" key="8">
    <source>
        <dbReference type="ARBA" id="ARBA00022729"/>
    </source>
</evidence>
<evidence type="ECO:0000256" key="21">
    <source>
        <dbReference type="ARBA" id="ARBA00033031"/>
    </source>
</evidence>
<evidence type="ECO:0000259" key="30">
    <source>
        <dbReference type="PROSITE" id="PS51004"/>
    </source>
</evidence>
<evidence type="ECO:0000256" key="6">
    <source>
        <dbReference type="ARBA" id="ARBA00022679"/>
    </source>
</evidence>
<comment type="similarity">
    <text evidence="2">Belongs to the plexin family.</text>
</comment>
<evidence type="ECO:0000256" key="16">
    <source>
        <dbReference type="ARBA" id="ARBA00023137"/>
    </source>
</evidence>
<evidence type="ECO:0000256" key="26">
    <source>
        <dbReference type="SAM" id="MobiDB-lite"/>
    </source>
</evidence>
<keyword evidence="12 25" id="KW-0067">ATP-binding</keyword>
<feature type="binding site" evidence="25">
    <location>
        <position position="1082"/>
    </location>
    <ligand>
        <name>ATP</name>
        <dbReference type="ChEBI" id="CHEBI:30616"/>
    </ligand>
</feature>
<dbReference type="InterPro" id="IPR001245">
    <property type="entry name" value="Ser-Thr/Tyr_kinase_cat_dom"/>
</dbReference>
<dbReference type="Gene3D" id="2.130.10.10">
    <property type="entry name" value="YVTN repeat-like/Quinoprotein amine dehydrogenase"/>
    <property type="match status" value="1"/>
</dbReference>
<evidence type="ECO:0000256" key="10">
    <source>
        <dbReference type="ARBA" id="ARBA00022741"/>
    </source>
</evidence>
<evidence type="ECO:0000256" key="27">
    <source>
        <dbReference type="SAM" id="Phobius"/>
    </source>
</evidence>
<dbReference type="Gene3D" id="1.10.510.10">
    <property type="entry name" value="Transferase(Phosphotransferase) domain 1"/>
    <property type="match status" value="1"/>
</dbReference>
<dbReference type="EMBL" id="JBJQND010000015">
    <property type="protein sequence ID" value="KAL3851754.1"/>
    <property type="molecule type" value="Genomic_DNA"/>
</dbReference>
<keyword evidence="17" id="KW-1015">Disulfide bond</keyword>
<dbReference type="PROSITE" id="PS51004">
    <property type="entry name" value="SEMA"/>
    <property type="match status" value="1"/>
</dbReference>
<dbReference type="SMART" id="SM00630">
    <property type="entry name" value="Sema"/>
    <property type="match status" value="1"/>
</dbReference>
<evidence type="ECO:0000256" key="20">
    <source>
        <dbReference type="ARBA" id="ARBA00030820"/>
    </source>
</evidence>
<gene>
    <name evidence="31" type="ORF">ACJMK2_015465</name>
</gene>
<feature type="transmembrane region" description="Helical" evidence="27">
    <location>
        <begin position="951"/>
        <end position="973"/>
    </location>
</feature>
<dbReference type="InterPro" id="IPR001627">
    <property type="entry name" value="Semap_dom"/>
</dbReference>
<dbReference type="EC" id="2.7.10.1" evidence="3"/>
<feature type="compositionally biased region" description="Polar residues" evidence="26">
    <location>
        <begin position="1352"/>
        <end position="1366"/>
    </location>
</feature>
<evidence type="ECO:0000256" key="13">
    <source>
        <dbReference type="ARBA" id="ARBA00022843"/>
    </source>
</evidence>
<dbReference type="InterPro" id="IPR002165">
    <property type="entry name" value="Plexin_repeat"/>
</dbReference>
<feature type="compositionally biased region" description="Basic and acidic residues" evidence="26">
    <location>
        <begin position="1411"/>
        <end position="1429"/>
    </location>
</feature>
<sequence length="1429" mass="160976">MKFLKLILFLIISIPERVFGVLKDEYRANNNLTKIAIDNYTGKVYVGGVNTLLELNQSLSLVQSKTIGPIDNPSCLPLPHPCPENQVSTDNLVSILEINEKSNFLLMCGTVNHGLCSAYNMTNINSAVRTFNESNAAAYIGTKSASVVLFNKTDNSGETILFVAMGTDDQHYKFRPAVISTRKIKFSPLAVLEYLFNDSGYFSYLDINENSRSIFKVEYIHSFEEGIYGYYLSNQQGYESEGISGVYSGRIIQFCLHTSDCSYQSYKESFITCTKDLLKYNIILAAYKTKYGLDSDRAYKDADYVYILFGLNRDSSLKIPDYSFGTAMCVFTVDIIESHFKENVMQNCYVNKKGFHPWWVHGTRIGCNLAPNWNLLENKYLEQCVHDSNQAAGIEGIEEFALDDTAILFFNQELLTSIVVLNQSSKVVAFLGNATGHLKKVGLNRKTWKDKLTLYFDYDVSGDSQNPVQRDMEIDKLQKNLYILTGDKVTNFHVDNCEVYTTCSACLSSQDPMGCSWSQIDSKCTNTSECHIQCSNDTCPPHIQWIEPFNGPTAGGTKLTITGTDFGIRPPTVQIVKQQPVSCMVISNTNNKIICTIGETTLEEAGEVTVTATDSSRINVSYSILGTDIYKDHKFYYKAPTLTSVHPLYGPKSGGTNITLTGTYLDIGTKESVQIVIGNIPCTVYNRTDTQILCSSGKLADSLRRRRGVGREILLQIDNAKLKYSDTYEYRPDANITVISPKLTVASGGTYLTVTGANLNVVQKPQVGVVNTERTKKSKVELCNASSDGQRMICPSPSVKEISDGITDPANPKRMQLFFQMDGIEKLNNFYDTYVFESKISYYPDPFINQFEGDQKVRYFKIEENELDIKGNNLNYGATRNDYFIMIGRSYCNVTTLEKTVIRCLPVDIPKTVSSNEPRQEVEVHIGIYLKYEIGYLVYTSDKIGAAGPDLMLIILVTIMVMVVLALMVLCIIMKWKKIGFFRDKLDHPSVRYIPGREMDTTEENQRMFDMQNKSNEYADKSAIGRPLIDESTINVLKDAGLLINRNWLRLGDIIGQGNFGCVFRGYLTLPDDNLENLVAVKTLHQNNPRDIDIDSFLSEAMIMKDFHHLNVLQLIGICLGLDDMPLVVLPFMKHGDVLSFIRNEKNMPTIKDLIHFGIDIAEGMAYLSSLKFVHRDLAARNCMLDEELRVKVADFGLSRDIYERDYYTSDNKKSKLPVKWMAPESLEKGSYNSKSDVWSYGVVLWELMTRGVNPYPEVDNWDIVRYLKKGRRLPQPQYCPDQLFTVMQKCWLMDAHSRPTFSELAREIQDMMTVLEQAMHQGQQRTNIQSTYVNVADSSNYHYAPDDREPLSSTSDVETDPQSIVGNDKAPETLDEKGIQSAVDRNKAPEPHIGKGKAPMKGGKVKKSPIKVERNGAEPFNAEKESVA</sequence>
<evidence type="ECO:0000256" key="9">
    <source>
        <dbReference type="ARBA" id="ARBA00022737"/>
    </source>
</evidence>
<keyword evidence="32" id="KW-1185">Reference proteome</keyword>
<feature type="chain" id="PRO_5044725065" description="Hepatocyte growth factor receptor" evidence="28">
    <location>
        <begin position="21"/>
        <end position="1429"/>
    </location>
</feature>
<dbReference type="InterPro" id="IPR020635">
    <property type="entry name" value="Tyr_kinase_cat_dom"/>
</dbReference>
<dbReference type="Pfam" id="PF01437">
    <property type="entry name" value="PSI"/>
    <property type="match status" value="1"/>
</dbReference>
<evidence type="ECO:0000256" key="7">
    <source>
        <dbReference type="ARBA" id="ARBA00022692"/>
    </source>
</evidence>
<dbReference type="PANTHER" id="PTHR22625">
    <property type="entry name" value="PLEXIN"/>
    <property type="match status" value="1"/>
</dbReference>
<feature type="domain" description="Protein kinase" evidence="29">
    <location>
        <begin position="1049"/>
        <end position="1313"/>
    </location>
</feature>
<evidence type="ECO:0000313" key="32">
    <source>
        <dbReference type="Proteomes" id="UP001634394"/>
    </source>
</evidence>
<dbReference type="SMART" id="SM00220">
    <property type="entry name" value="S_TKc"/>
    <property type="match status" value="1"/>
</dbReference>
<evidence type="ECO:0000256" key="4">
    <source>
        <dbReference type="ARBA" id="ARBA00019839"/>
    </source>
</evidence>
<dbReference type="SMART" id="SM00429">
    <property type="entry name" value="IPT"/>
    <property type="match status" value="3"/>
</dbReference>
<evidence type="ECO:0000256" key="12">
    <source>
        <dbReference type="ARBA" id="ARBA00022840"/>
    </source>
</evidence>
<keyword evidence="19" id="KW-0325">Glycoprotein</keyword>
<comment type="subcellular location">
    <subcellularLocation>
        <location evidence="1">Membrane</location>
        <topology evidence="1">Single-pass membrane protein</topology>
    </subcellularLocation>
</comment>
<dbReference type="GO" id="GO:0004714">
    <property type="term" value="F:transmembrane receptor protein tyrosine kinase activity"/>
    <property type="evidence" value="ECO:0007669"/>
    <property type="project" value="UniProtKB-EC"/>
</dbReference>
<dbReference type="InterPro" id="IPR015943">
    <property type="entry name" value="WD40/YVTN_repeat-like_dom_sf"/>
</dbReference>
<evidence type="ECO:0000256" key="23">
    <source>
        <dbReference type="ARBA" id="ARBA00033136"/>
    </source>
</evidence>
<keyword evidence="8 28" id="KW-0732">Signal</keyword>
<feature type="compositionally biased region" description="Basic and acidic residues" evidence="26">
    <location>
        <begin position="1370"/>
        <end position="1394"/>
    </location>
</feature>
<dbReference type="Gene3D" id="2.60.40.10">
    <property type="entry name" value="Immunoglobulins"/>
    <property type="match status" value="2"/>
</dbReference>
<dbReference type="SUPFAM" id="SSF101912">
    <property type="entry name" value="Sema domain"/>
    <property type="match status" value="1"/>
</dbReference>
<dbReference type="Pfam" id="PF07714">
    <property type="entry name" value="PK_Tyr_Ser-Thr"/>
    <property type="match status" value="1"/>
</dbReference>
<dbReference type="InterPro" id="IPR011009">
    <property type="entry name" value="Kinase-like_dom_sf"/>
</dbReference>
<evidence type="ECO:0000256" key="3">
    <source>
        <dbReference type="ARBA" id="ARBA00011902"/>
    </source>
</evidence>
<evidence type="ECO:0000256" key="11">
    <source>
        <dbReference type="ARBA" id="ARBA00022777"/>
    </source>
</evidence>
<dbReference type="InterPro" id="IPR013783">
    <property type="entry name" value="Ig-like_fold"/>
</dbReference>
<dbReference type="PROSITE" id="PS00107">
    <property type="entry name" value="PROTEIN_KINASE_ATP"/>
    <property type="match status" value="1"/>
</dbReference>
<dbReference type="EMBL" id="JBJQND010000015">
    <property type="protein sequence ID" value="KAL3851752.1"/>
    <property type="molecule type" value="Genomic_DNA"/>
</dbReference>
<dbReference type="PRINTS" id="PR00109">
    <property type="entry name" value="TYRKINASE"/>
</dbReference>
<evidence type="ECO:0000259" key="29">
    <source>
        <dbReference type="PROSITE" id="PS50011"/>
    </source>
</evidence>
<accession>A0ABD3UQG1</accession>
<dbReference type="InterPro" id="IPR036352">
    <property type="entry name" value="Semap_dom_sf"/>
</dbReference>
<evidence type="ECO:0000256" key="14">
    <source>
        <dbReference type="ARBA" id="ARBA00022989"/>
    </source>
</evidence>
<dbReference type="InterPro" id="IPR017441">
    <property type="entry name" value="Protein_kinase_ATP_BS"/>
</dbReference>
<evidence type="ECO:0000256" key="5">
    <source>
        <dbReference type="ARBA" id="ARBA00022553"/>
    </source>
</evidence>
<dbReference type="Gene3D" id="3.30.200.20">
    <property type="entry name" value="Phosphorylase Kinase, domain 1"/>
    <property type="match status" value="1"/>
</dbReference>
<dbReference type="InterPro" id="IPR002909">
    <property type="entry name" value="IPT_dom"/>
</dbReference>
<reference evidence="31 32" key="1">
    <citation type="submission" date="2024-11" db="EMBL/GenBank/DDBJ databases">
        <title>Chromosome-level genome assembly of the freshwater bivalve Anodonta woodiana.</title>
        <authorList>
            <person name="Chen X."/>
        </authorList>
    </citation>
    <scope>NUCLEOTIDE SEQUENCE [LARGE SCALE GENOMIC DNA]</scope>
    <source>
        <strain evidence="31">MN2024</strain>
        <tissue evidence="31">Gills</tissue>
    </source>
</reference>
<keyword evidence="6" id="KW-0808">Transferase</keyword>
<dbReference type="GO" id="GO:0005524">
    <property type="term" value="F:ATP binding"/>
    <property type="evidence" value="ECO:0007669"/>
    <property type="project" value="UniProtKB-UniRule"/>
</dbReference>
<dbReference type="Gene3D" id="3.30.1680.10">
    <property type="entry name" value="ligand-binding face of the semaphorins, domain 2"/>
    <property type="match status" value="1"/>
</dbReference>
<dbReference type="SMART" id="SM00423">
    <property type="entry name" value="PSI"/>
    <property type="match status" value="1"/>
</dbReference>
<dbReference type="PANTHER" id="PTHR22625:SF70">
    <property type="entry name" value="PLEXIN A, ISOFORM A"/>
    <property type="match status" value="1"/>
</dbReference>
<dbReference type="PROSITE" id="PS50011">
    <property type="entry name" value="PROTEIN_KINASE_DOM"/>
    <property type="match status" value="1"/>
</dbReference>
<comment type="caution">
    <text evidence="24">Lacks conserved residue(s) required for the propagation of feature annotation.</text>
</comment>
<dbReference type="PROSITE" id="PS00109">
    <property type="entry name" value="PROTEIN_KINASE_TYR"/>
    <property type="match status" value="1"/>
</dbReference>
<evidence type="ECO:0000256" key="22">
    <source>
        <dbReference type="ARBA" id="ARBA00033117"/>
    </source>
</evidence>
<keyword evidence="13" id="KW-0832">Ubl conjugation</keyword>
<keyword evidence="15 27" id="KW-0472">Membrane</keyword>
<evidence type="ECO:0000256" key="1">
    <source>
        <dbReference type="ARBA" id="ARBA00004167"/>
    </source>
</evidence>
<dbReference type="InterPro" id="IPR031148">
    <property type="entry name" value="Plexin"/>
</dbReference>
<keyword evidence="18" id="KW-0675">Receptor</keyword>
<keyword evidence="5" id="KW-0597">Phosphoprotein</keyword>
<evidence type="ECO:0000256" key="19">
    <source>
        <dbReference type="ARBA" id="ARBA00023180"/>
    </source>
</evidence>
<feature type="domain" description="Sema" evidence="30">
    <location>
        <begin position="1"/>
        <end position="494"/>
    </location>
</feature>
<dbReference type="EMBL" id="JBJQND010000015">
    <property type="protein sequence ID" value="KAL3851753.1"/>
    <property type="molecule type" value="Genomic_DNA"/>
</dbReference>
<proteinExistence type="inferred from homology"/>
<keyword evidence="7 27" id="KW-0812">Transmembrane</keyword>
<dbReference type="CDD" id="cd00603">
    <property type="entry name" value="IPT_PCSR"/>
    <property type="match status" value="1"/>
</dbReference>
<feature type="region of interest" description="Disordered" evidence="26">
    <location>
        <begin position="1341"/>
        <end position="1429"/>
    </location>
</feature>
<dbReference type="SUPFAM" id="SSF81296">
    <property type="entry name" value="E set domains"/>
    <property type="match status" value="3"/>
</dbReference>
<evidence type="ECO:0000256" key="17">
    <source>
        <dbReference type="ARBA" id="ARBA00023157"/>
    </source>
</evidence>
<evidence type="ECO:0000256" key="25">
    <source>
        <dbReference type="PROSITE-ProRule" id="PRU10141"/>
    </source>
</evidence>
<dbReference type="InterPro" id="IPR016201">
    <property type="entry name" value="PSI"/>
</dbReference>
<feature type="signal peptide" evidence="28">
    <location>
        <begin position="1"/>
        <end position="20"/>
    </location>
</feature>
<dbReference type="SUPFAM" id="SSF103575">
    <property type="entry name" value="Plexin repeat"/>
    <property type="match status" value="1"/>
</dbReference>